<keyword evidence="3" id="KW-1185">Reference proteome</keyword>
<comment type="caution">
    <text evidence="2">The sequence shown here is derived from an EMBL/GenBank/DDBJ whole genome shotgun (WGS) entry which is preliminary data.</text>
</comment>
<feature type="signal peptide" evidence="1">
    <location>
        <begin position="1"/>
        <end position="18"/>
    </location>
</feature>
<dbReference type="Proteomes" id="UP000256779">
    <property type="component" value="Unassembled WGS sequence"/>
</dbReference>
<feature type="chain" id="PRO_5017641241" description="TonB-like protein" evidence="1">
    <location>
        <begin position="19"/>
        <end position="514"/>
    </location>
</feature>
<evidence type="ECO:0000313" key="3">
    <source>
        <dbReference type="Proteomes" id="UP000256779"/>
    </source>
</evidence>
<accession>A0A3D9L4E4</accession>
<evidence type="ECO:0008006" key="4">
    <source>
        <dbReference type="Google" id="ProtNLM"/>
    </source>
</evidence>
<name>A0A3D9L4E4_MARFU</name>
<gene>
    <name evidence="2" type="ORF">C7460_109146</name>
</gene>
<sequence>MRIFYTLIIALISTGATAQRTASEIYEQADHILVDRYALDDRNDHLVLKSDFSKESIRQIPFTDRRIIRIDLIYTTYSELEDFDQKQLDVSRIQSLIALNPRITDNKFFDWNIIGQTGCQSSASCLDYFHGFVIYYEPYYTKETALGEIDSIRSDLRLLDQQIHDFKDKLSVVYNRIGCEYPESIYSSEYLSEQIEKIYECGEKYKGRVFFTASMDHNGRVEDVMVKGNLFPCKKRLAFALKYALKWERGIVIGRKQYPLKVDGYVSFPIKKESVVFTRFVIEDELIDEFHMLQQYAQCVAYETDTSFQELIPKVEKTVVSEVLYRHDWNPELIVVDATGSMYPFTADLLKWIRLNADSIPKNYVFFNDGDDKPTQEKRIGKTGGLYAVKSKSFLEVRDKLFETMSNGGGGDLPENNFEALRYGYDAVQPTGQVVMIADNYSFPRDVQLLEAYRGKLRFILCHTDKGLNTDYMTLARKYGFSIHTKNMDIEKFEDQMVVDGIKYVWQQTKYIRR</sequence>
<organism evidence="2 3">
    <name type="scientific">Marinoscillum furvescens DSM 4134</name>
    <dbReference type="NCBI Taxonomy" id="1122208"/>
    <lineage>
        <taxon>Bacteria</taxon>
        <taxon>Pseudomonadati</taxon>
        <taxon>Bacteroidota</taxon>
        <taxon>Cytophagia</taxon>
        <taxon>Cytophagales</taxon>
        <taxon>Reichenbachiellaceae</taxon>
        <taxon>Marinoscillum</taxon>
    </lineage>
</organism>
<reference evidence="2 3" key="1">
    <citation type="submission" date="2018-07" db="EMBL/GenBank/DDBJ databases">
        <title>Genomic Encyclopedia of Type Strains, Phase IV (KMG-IV): sequencing the most valuable type-strain genomes for metagenomic binning, comparative biology and taxonomic classification.</title>
        <authorList>
            <person name="Goeker M."/>
        </authorList>
    </citation>
    <scope>NUCLEOTIDE SEQUENCE [LARGE SCALE GENOMIC DNA]</scope>
    <source>
        <strain evidence="2 3">DSM 4134</strain>
    </source>
</reference>
<proteinExistence type="predicted"/>
<dbReference type="AlphaFoldDB" id="A0A3D9L4E4"/>
<evidence type="ECO:0000256" key="1">
    <source>
        <dbReference type="SAM" id="SignalP"/>
    </source>
</evidence>
<dbReference type="OrthoDB" id="976903at2"/>
<dbReference type="EMBL" id="QREG01000009">
    <property type="protein sequence ID" value="RED98954.1"/>
    <property type="molecule type" value="Genomic_DNA"/>
</dbReference>
<keyword evidence="1" id="KW-0732">Signal</keyword>
<evidence type="ECO:0000313" key="2">
    <source>
        <dbReference type="EMBL" id="RED98954.1"/>
    </source>
</evidence>
<dbReference type="RefSeq" id="WP_115868256.1">
    <property type="nucleotide sequence ID" value="NZ_QREG01000009.1"/>
</dbReference>
<protein>
    <recommendedName>
        <fullName evidence="4">TonB-like protein</fullName>
    </recommendedName>
</protein>